<evidence type="ECO:0000313" key="4">
    <source>
        <dbReference type="Proteomes" id="UP001342314"/>
    </source>
</evidence>
<protein>
    <recommendedName>
        <fullName evidence="2">Methyltransferase type 12 domain-containing protein</fullName>
    </recommendedName>
</protein>
<feature type="region of interest" description="Disordered" evidence="1">
    <location>
        <begin position="189"/>
        <end position="211"/>
    </location>
</feature>
<organism evidence="3 4">
    <name type="scientific">Rhodotorula paludigena</name>
    <dbReference type="NCBI Taxonomy" id="86838"/>
    <lineage>
        <taxon>Eukaryota</taxon>
        <taxon>Fungi</taxon>
        <taxon>Dikarya</taxon>
        <taxon>Basidiomycota</taxon>
        <taxon>Pucciniomycotina</taxon>
        <taxon>Microbotryomycetes</taxon>
        <taxon>Sporidiobolales</taxon>
        <taxon>Sporidiobolaceae</taxon>
        <taxon>Rhodotorula</taxon>
    </lineage>
</organism>
<reference evidence="3 4" key="1">
    <citation type="submission" date="2021-12" db="EMBL/GenBank/DDBJ databases">
        <title>High titer production of polyol ester of fatty acids by Rhodotorula paludigena BS15 towards product separation-free biomass refinery.</title>
        <authorList>
            <person name="Mano J."/>
            <person name="Ono H."/>
            <person name="Tanaka T."/>
            <person name="Naito K."/>
            <person name="Sushida H."/>
            <person name="Ike M."/>
            <person name="Tokuyasu K."/>
            <person name="Kitaoka M."/>
        </authorList>
    </citation>
    <scope>NUCLEOTIDE SEQUENCE [LARGE SCALE GENOMIC DNA]</scope>
    <source>
        <strain evidence="3 4">BS15</strain>
    </source>
</reference>
<dbReference type="EMBL" id="BQKY01000018">
    <property type="protein sequence ID" value="GJN94681.1"/>
    <property type="molecule type" value="Genomic_DNA"/>
</dbReference>
<feature type="domain" description="Methyltransferase type 12" evidence="2">
    <location>
        <begin position="277"/>
        <end position="380"/>
    </location>
</feature>
<keyword evidence="4" id="KW-1185">Reference proteome</keyword>
<dbReference type="Proteomes" id="UP001342314">
    <property type="component" value="Unassembled WGS sequence"/>
</dbReference>
<dbReference type="SUPFAM" id="SSF53335">
    <property type="entry name" value="S-adenosyl-L-methionine-dependent methyltransferases"/>
    <property type="match status" value="1"/>
</dbReference>
<evidence type="ECO:0000256" key="1">
    <source>
        <dbReference type="SAM" id="MobiDB-lite"/>
    </source>
</evidence>
<dbReference type="InterPro" id="IPR013217">
    <property type="entry name" value="Methyltransf_12"/>
</dbReference>
<dbReference type="InterPro" id="IPR029063">
    <property type="entry name" value="SAM-dependent_MTases_sf"/>
</dbReference>
<gene>
    <name evidence="3" type="ORF">Rhopal_007772-T1</name>
</gene>
<name>A0AAV5GQ14_9BASI</name>
<proteinExistence type="predicted"/>
<feature type="compositionally biased region" description="Basic and acidic residues" evidence="1">
    <location>
        <begin position="52"/>
        <end position="64"/>
    </location>
</feature>
<sequence length="512" mass="56119">MPPRTAAKTSSAALALADELNSSGEAVPPLAFDTEDELRAVLDRLRDDLRGRVKERCEGAEQKGSKGKGRAQPMSEADRKKVDDLVLKQFYTKVESIIASNCTIAGHSYSDYQKKKKRGELGKTQPVNDELHQRVLNYQNELFDAREINAQERVAAPARAGQYVKGVVDLDKEYLAKLEDHRLDVPEELALPKPRSRKSLGGAAGSVEAPSAAQAQEYYEHGRQALDHLLEMASAPPPNADKWSAKRYNSNASFVYSSKFTSPTLDLLAAQPGERILDLGCGSGELTCESLAPAVLPGGSIVGLDASPDLLDKARSNAAALPADARQGVAWVEKDGHSLDEVDGQGTFDAVFSNAALHWMKRDPAKVVRGVHGLLKPGGRYVGEMGGALNMVGVRSTLHRVLAERGIDAEKLDPWFFPTPEVYRDILEKEGFRVESCELVPRPTSLPTGLRGWLETFAYAFLDALASPADREAVIEEVCRRLEIDMKHDIGDGGDGKWTVMYVRLRFKAWKE</sequence>
<evidence type="ECO:0000259" key="2">
    <source>
        <dbReference type="Pfam" id="PF08242"/>
    </source>
</evidence>
<dbReference type="PANTHER" id="PTHR43861">
    <property type="entry name" value="TRANS-ACONITATE 2-METHYLTRANSFERASE-RELATED"/>
    <property type="match status" value="1"/>
</dbReference>
<dbReference type="PANTHER" id="PTHR43861:SF1">
    <property type="entry name" value="TRANS-ACONITATE 2-METHYLTRANSFERASE"/>
    <property type="match status" value="1"/>
</dbReference>
<feature type="region of interest" description="Disordered" evidence="1">
    <location>
        <begin position="52"/>
        <end position="78"/>
    </location>
</feature>
<dbReference type="CDD" id="cd02440">
    <property type="entry name" value="AdoMet_MTases"/>
    <property type="match status" value="1"/>
</dbReference>
<comment type="caution">
    <text evidence="3">The sequence shown here is derived from an EMBL/GenBank/DDBJ whole genome shotgun (WGS) entry which is preliminary data.</text>
</comment>
<accession>A0AAV5GQ14</accession>
<evidence type="ECO:0000313" key="3">
    <source>
        <dbReference type="EMBL" id="GJN94681.1"/>
    </source>
</evidence>
<dbReference type="Gene3D" id="3.40.50.150">
    <property type="entry name" value="Vaccinia Virus protein VP39"/>
    <property type="match status" value="1"/>
</dbReference>
<dbReference type="Pfam" id="PF08242">
    <property type="entry name" value="Methyltransf_12"/>
    <property type="match status" value="1"/>
</dbReference>
<dbReference type="AlphaFoldDB" id="A0AAV5GQ14"/>